<organism evidence="1">
    <name type="scientific">Eucalyptus grandis</name>
    <name type="common">Flooded gum</name>
    <dbReference type="NCBI Taxonomy" id="71139"/>
    <lineage>
        <taxon>Eukaryota</taxon>
        <taxon>Viridiplantae</taxon>
        <taxon>Streptophyta</taxon>
        <taxon>Embryophyta</taxon>
        <taxon>Tracheophyta</taxon>
        <taxon>Spermatophyta</taxon>
        <taxon>Magnoliopsida</taxon>
        <taxon>eudicotyledons</taxon>
        <taxon>Gunneridae</taxon>
        <taxon>Pentapetalae</taxon>
        <taxon>rosids</taxon>
        <taxon>malvids</taxon>
        <taxon>Myrtales</taxon>
        <taxon>Myrtaceae</taxon>
        <taxon>Myrtoideae</taxon>
        <taxon>Eucalypteae</taxon>
        <taxon>Eucalyptus</taxon>
    </lineage>
</organism>
<reference evidence="1" key="1">
    <citation type="submission" date="2013-07" db="EMBL/GenBank/DDBJ databases">
        <title>The genome of Eucalyptus grandis.</title>
        <authorList>
            <person name="Schmutz J."/>
            <person name="Hayes R."/>
            <person name="Myburg A."/>
            <person name="Tuskan G."/>
            <person name="Grattapaglia D."/>
            <person name="Rokhsar D.S."/>
        </authorList>
    </citation>
    <scope>NUCLEOTIDE SEQUENCE</scope>
    <source>
        <tissue evidence="1">Leaf extractions</tissue>
    </source>
</reference>
<protein>
    <submittedName>
        <fullName evidence="1">Uncharacterized protein</fullName>
    </submittedName>
</protein>
<dbReference type="AlphaFoldDB" id="A0A059BVT9"/>
<dbReference type="InParanoid" id="A0A059BVT9"/>
<proteinExistence type="predicted"/>
<name>A0A059BVT9_EUCGR</name>
<dbReference type="EMBL" id="KK198758">
    <property type="protein sequence ID" value="KCW70051.1"/>
    <property type="molecule type" value="Genomic_DNA"/>
</dbReference>
<dbReference type="Gramene" id="KCW70051">
    <property type="protein sequence ID" value="KCW70051"/>
    <property type="gene ID" value="EUGRSUZ_F03354"/>
</dbReference>
<sequence length="84" mass="9719">MKCTLNATSEFLSERVHRRRRSSYTLRVDLLHMHCSFPDNALIFGLSGSLKNQYNSRNASRSKWLSQEIFPGRTSCVLHFMLGI</sequence>
<accession>A0A059BVT9</accession>
<evidence type="ECO:0000313" key="1">
    <source>
        <dbReference type="EMBL" id="KCW70051.1"/>
    </source>
</evidence>
<gene>
    <name evidence="1" type="ORF">EUGRSUZ_F03354</name>
</gene>